<evidence type="ECO:0000313" key="1">
    <source>
        <dbReference type="EMBL" id="KAK8529265.1"/>
    </source>
</evidence>
<keyword evidence="2" id="KW-1185">Reference proteome</keyword>
<dbReference type="Proteomes" id="UP001472677">
    <property type="component" value="Unassembled WGS sequence"/>
</dbReference>
<organism evidence="1 2">
    <name type="scientific">Hibiscus sabdariffa</name>
    <name type="common">roselle</name>
    <dbReference type="NCBI Taxonomy" id="183260"/>
    <lineage>
        <taxon>Eukaryota</taxon>
        <taxon>Viridiplantae</taxon>
        <taxon>Streptophyta</taxon>
        <taxon>Embryophyta</taxon>
        <taxon>Tracheophyta</taxon>
        <taxon>Spermatophyta</taxon>
        <taxon>Magnoliopsida</taxon>
        <taxon>eudicotyledons</taxon>
        <taxon>Gunneridae</taxon>
        <taxon>Pentapetalae</taxon>
        <taxon>rosids</taxon>
        <taxon>malvids</taxon>
        <taxon>Malvales</taxon>
        <taxon>Malvaceae</taxon>
        <taxon>Malvoideae</taxon>
        <taxon>Hibiscus</taxon>
    </lineage>
</organism>
<name>A0ABR2D3A9_9ROSI</name>
<accession>A0ABR2D3A9</accession>
<comment type="caution">
    <text evidence="1">The sequence shown here is derived from an EMBL/GenBank/DDBJ whole genome shotgun (WGS) entry which is preliminary data.</text>
</comment>
<protein>
    <submittedName>
        <fullName evidence="1">Uncharacterized protein</fullName>
    </submittedName>
</protein>
<sequence>MNFNGFALVSMVPLRNLLEWTRGIYFIGKLQALSLDFSEISYCICDGKDLASLLENQYGSWIEEVPPVVVPFIKKDKQAFEPP</sequence>
<evidence type="ECO:0000313" key="2">
    <source>
        <dbReference type="Proteomes" id="UP001472677"/>
    </source>
</evidence>
<reference evidence="1 2" key="1">
    <citation type="journal article" date="2024" name="G3 (Bethesda)">
        <title>Genome assembly of Hibiscus sabdariffa L. provides insights into metabolisms of medicinal natural products.</title>
        <authorList>
            <person name="Kim T."/>
        </authorList>
    </citation>
    <scope>NUCLEOTIDE SEQUENCE [LARGE SCALE GENOMIC DNA]</scope>
    <source>
        <strain evidence="1">TK-2024</strain>
        <tissue evidence="1">Old leaves</tissue>
    </source>
</reference>
<dbReference type="EMBL" id="JBBPBM010000036">
    <property type="protein sequence ID" value="KAK8529265.1"/>
    <property type="molecule type" value="Genomic_DNA"/>
</dbReference>
<proteinExistence type="predicted"/>
<gene>
    <name evidence="1" type="ORF">V6N12_060051</name>
</gene>